<keyword evidence="3" id="KW-1185">Reference proteome</keyword>
<feature type="compositionally biased region" description="Pro residues" evidence="1">
    <location>
        <begin position="198"/>
        <end position="208"/>
    </location>
</feature>
<feature type="region of interest" description="Disordered" evidence="1">
    <location>
        <begin position="423"/>
        <end position="448"/>
    </location>
</feature>
<evidence type="ECO:0000256" key="1">
    <source>
        <dbReference type="SAM" id="MobiDB-lite"/>
    </source>
</evidence>
<name>A0A1X6NJK2_PORUM</name>
<feature type="compositionally biased region" description="Low complexity" evidence="1">
    <location>
        <begin position="263"/>
        <end position="274"/>
    </location>
</feature>
<protein>
    <submittedName>
        <fullName evidence="2">Uncharacterized protein</fullName>
    </submittedName>
</protein>
<dbReference type="Proteomes" id="UP000218209">
    <property type="component" value="Unassembled WGS sequence"/>
</dbReference>
<feature type="compositionally biased region" description="Basic and acidic residues" evidence="1">
    <location>
        <begin position="18"/>
        <end position="32"/>
    </location>
</feature>
<feature type="compositionally biased region" description="Basic residues" evidence="1">
    <location>
        <begin position="90"/>
        <end position="100"/>
    </location>
</feature>
<feature type="compositionally biased region" description="Low complexity" evidence="1">
    <location>
        <begin position="209"/>
        <end position="235"/>
    </location>
</feature>
<feature type="compositionally biased region" description="Basic residues" evidence="1">
    <location>
        <begin position="42"/>
        <end position="56"/>
    </location>
</feature>
<dbReference type="AlphaFoldDB" id="A0A1X6NJK2"/>
<feature type="compositionally biased region" description="Low complexity" evidence="1">
    <location>
        <begin position="289"/>
        <end position="303"/>
    </location>
</feature>
<sequence length="558" mass="58760">APQQRLDRPPVCGRVGKHRPDGVHARSEKRIVDGGPTDAAGRRGRRRRRYRQHIGRHPPSTAPVDIHRRRQERQHAPPRAAANRGEHLVHKTLGRRRAGRGGRGAGAGASTAAPALTDRRYGRRCRRRPRARADGECGGAPTGGAAPAGGRRRRGRGRDAGGTRGDGGGEGGAPPPPPDGPKSSSNRPWSDALAASPLLPPPPPPPPGAADARGGATSSSITSAMRRSSARTAAADARRGRRRPTPSAAAAAAAVAAPPPPAADAHGPAAGAPASGPPPRRSEAPAPPAAVDDGVPPSVVDAARAARRPRLAVPAAANGDVAAARLGRRRPLMVGSHGGRVDGLFLEDDFGVRRRRVGQPCNDYRPRVSVSKVNPLRHLAPTHGVDGRPRPARRRCRVAGDNVGKAARGARLNEHLLAVGERRPHGATARAEARRPPKGDAPVEHRVRGKKYEHAAGNDAGKVGERPPELDAVRVCRPVRVRAVERPAGGADGDDQGEELRIRDDVRVFNADREGEAELGFNRVHGRECAAREEHRPQAAGGHAPHRNRRVEAPEAEG</sequence>
<organism evidence="2 3">
    <name type="scientific">Porphyra umbilicalis</name>
    <name type="common">Purple laver</name>
    <name type="synonym">Red alga</name>
    <dbReference type="NCBI Taxonomy" id="2786"/>
    <lineage>
        <taxon>Eukaryota</taxon>
        <taxon>Rhodophyta</taxon>
        <taxon>Bangiophyceae</taxon>
        <taxon>Bangiales</taxon>
        <taxon>Bangiaceae</taxon>
        <taxon>Porphyra</taxon>
    </lineage>
</organism>
<dbReference type="EMBL" id="KV920082">
    <property type="protein sequence ID" value="OSX68791.1"/>
    <property type="molecule type" value="Genomic_DNA"/>
</dbReference>
<accession>A0A1X6NJK2</accession>
<gene>
    <name evidence="2" type="ORF">BU14_2239s0001</name>
</gene>
<feature type="compositionally biased region" description="Basic and acidic residues" evidence="1">
    <location>
        <begin position="431"/>
        <end position="448"/>
    </location>
</feature>
<evidence type="ECO:0000313" key="2">
    <source>
        <dbReference type="EMBL" id="OSX68791.1"/>
    </source>
</evidence>
<reference evidence="2 3" key="1">
    <citation type="submission" date="2017-03" db="EMBL/GenBank/DDBJ databases">
        <title>WGS assembly of Porphyra umbilicalis.</title>
        <authorList>
            <person name="Brawley S.H."/>
            <person name="Blouin N.A."/>
            <person name="Ficko-Blean E."/>
            <person name="Wheeler G.L."/>
            <person name="Lohr M."/>
            <person name="Goodson H.V."/>
            <person name="Jenkins J.W."/>
            <person name="Blaby-Haas C.E."/>
            <person name="Helliwell K.E."/>
            <person name="Chan C."/>
            <person name="Marriage T."/>
            <person name="Bhattacharya D."/>
            <person name="Klein A.S."/>
            <person name="Badis Y."/>
            <person name="Brodie J."/>
            <person name="Cao Y."/>
            <person name="Collen J."/>
            <person name="Dittami S.M."/>
            <person name="Gachon C.M."/>
            <person name="Green B.R."/>
            <person name="Karpowicz S."/>
            <person name="Kim J.W."/>
            <person name="Kudahl U."/>
            <person name="Lin S."/>
            <person name="Michel G."/>
            <person name="Mittag M."/>
            <person name="Olson B.J."/>
            <person name="Pangilinan J."/>
            <person name="Peng Y."/>
            <person name="Qiu H."/>
            <person name="Shu S."/>
            <person name="Singer J.T."/>
            <person name="Smith A.G."/>
            <person name="Sprecher B.N."/>
            <person name="Wagner V."/>
            <person name="Wang W."/>
            <person name="Wang Z.-Y."/>
            <person name="Yan J."/>
            <person name="Yarish C."/>
            <person name="Zoeuner-Riek S."/>
            <person name="Zhuang Y."/>
            <person name="Zou Y."/>
            <person name="Lindquist E.A."/>
            <person name="Grimwood J."/>
            <person name="Barry K."/>
            <person name="Rokhsar D.S."/>
            <person name="Schmutz J."/>
            <person name="Stiller J.W."/>
            <person name="Grossman A.R."/>
            <person name="Prochnik S.E."/>
        </authorList>
    </citation>
    <scope>NUCLEOTIDE SEQUENCE [LARGE SCALE GENOMIC DNA]</scope>
    <source>
        <strain evidence="2">4086291</strain>
    </source>
</reference>
<feature type="compositionally biased region" description="Basic residues" evidence="1">
    <location>
        <begin position="121"/>
        <end position="130"/>
    </location>
</feature>
<feature type="region of interest" description="Disordered" evidence="1">
    <location>
        <begin position="529"/>
        <end position="558"/>
    </location>
</feature>
<feature type="compositionally biased region" description="Gly residues" evidence="1">
    <location>
        <begin position="160"/>
        <end position="172"/>
    </location>
</feature>
<feature type="non-terminal residue" evidence="2">
    <location>
        <position position="1"/>
    </location>
</feature>
<evidence type="ECO:0000313" key="3">
    <source>
        <dbReference type="Proteomes" id="UP000218209"/>
    </source>
</evidence>
<proteinExistence type="predicted"/>
<feature type="region of interest" description="Disordered" evidence="1">
    <location>
        <begin position="1"/>
        <end position="303"/>
    </location>
</feature>
<feature type="compositionally biased region" description="Low complexity" evidence="1">
    <location>
        <begin position="245"/>
        <end position="256"/>
    </location>
</feature>